<evidence type="ECO:0000313" key="7">
    <source>
        <dbReference type="EMBL" id="ESR23567.1"/>
    </source>
</evidence>
<proteinExistence type="inferred from homology"/>
<dbReference type="InterPro" id="IPR002347">
    <property type="entry name" value="SDR_fam"/>
</dbReference>
<dbReference type="PANTHER" id="PTHR44196">
    <property type="entry name" value="DEHYDROGENASE/REDUCTASE SDR FAMILY MEMBER 7B"/>
    <property type="match status" value="1"/>
</dbReference>
<keyword evidence="8" id="KW-1185">Reference proteome</keyword>
<dbReference type="InterPro" id="IPR020904">
    <property type="entry name" value="Sc_DH/Rdtase_CS"/>
</dbReference>
<keyword evidence="5" id="KW-1133">Transmembrane helix</keyword>
<dbReference type="InterPro" id="IPR057326">
    <property type="entry name" value="KR_dom"/>
</dbReference>
<evidence type="ECO:0000256" key="1">
    <source>
        <dbReference type="ARBA" id="ARBA00006484"/>
    </source>
</evidence>
<feature type="domain" description="Ketoreductase" evidence="6">
    <location>
        <begin position="13"/>
        <end position="194"/>
    </location>
</feature>
<gene>
    <name evidence="7" type="ORF">N177_3635</name>
</gene>
<organism evidence="7 8">
    <name type="scientific">Lutibaculum baratangense AMV1</name>
    <dbReference type="NCBI Taxonomy" id="631454"/>
    <lineage>
        <taxon>Bacteria</taxon>
        <taxon>Pseudomonadati</taxon>
        <taxon>Pseudomonadota</taxon>
        <taxon>Alphaproteobacteria</taxon>
        <taxon>Hyphomicrobiales</taxon>
        <taxon>Tepidamorphaceae</taxon>
        <taxon>Lutibaculum</taxon>
    </lineage>
</organism>
<comment type="caution">
    <text evidence="7">The sequence shown here is derived from an EMBL/GenBank/DDBJ whole genome shotgun (WGS) entry which is preliminary data.</text>
</comment>
<keyword evidence="5" id="KW-0812">Transmembrane</keyword>
<dbReference type="PANTHER" id="PTHR44196:SF1">
    <property type="entry name" value="DEHYDROGENASE_REDUCTASE SDR FAMILY MEMBER 7B"/>
    <property type="match status" value="1"/>
</dbReference>
<dbReference type="AlphaFoldDB" id="V4QUZ0"/>
<dbReference type="RefSeq" id="WP_023433753.1">
    <property type="nucleotide sequence ID" value="NZ_AWXZ01000039.1"/>
</dbReference>
<evidence type="ECO:0000256" key="2">
    <source>
        <dbReference type="ARBA" id="ARBA00023002"/>
    </source>
</evidence>
<dbReference type="PRINTS" id="PR00081">
    <property type="entry name" value="GDHRDH"/>
</dbReference>
<dbReference type="SUPFAM" id="SSF51735">
    <property type="entry name" value="NAD(P)-binding Rossmann-fold domains"/>
    <property type="match status" value="1"/>
</dbReference>
<dbReference type="OrthoDB" id="9781689at2"/>
<dbReference type="EMBL" id="AWXZ01000039">
    <property type="protein sequence ID" value="ESR23567.1"/>
    <property type="molecule type" value="Genomic_DNA"/>
</dbReference>
<feature type="transmembrane region" description="Helical" evidence="5">
    <location>
        <begin position="314"/>
        <end position="334"/>
    </location>
</feature>
<dbReference type="Proteomes" id="UP000017819">
    <property type="component" value="Unassembled WGS sequence"/>
</dbReference>
<feature type="region of interest" description="Disordered" evidence="4">
    <location>
        <begin position="338"/>
        <end position="362"/>
    </location>
</feature>
<sequence length="362" mass="39181">MLGRSRLRPIEKQVIVITGATSGIGLATARLAARRGARLVIAARNGAALREVAEDLQDKGARVHAVPTDVGDETGVERLAEAAIDTFGRIDSWVNDAGVPLYGYLDEISTEDHRRLFETNYWGVVHGSLAALRAMRSEGRGAIINIGSVLSDVPVPLQGAYVASKHAVRGFTDALRADIATSDPGISVTLIKPTSIATPYTEHARSYHDEAPKTPPPRYSPWLVARAILRSAERPIREIYVGGGGPALLVMQKLMPGIFDLAMRQFVKPLQLSPSRRAADFLQRDNLYGPRQDGRVRGNFPAHREHSLFTLAQMYPGASLLFGAAALGGLALGLGARRRAHDRETARSREDDRYSAVGRGAV</sequence>
<evidence type="ECO:0000256" key="5">
    <source>
        <dbReference type="SAM" id="Phobius"/>
    </source>
</evidence>
<dbReference type="STRING" id="631454.N177_3635"/>
<evidence type="ECO:0000256" key="3">
    <source>
        <dbReference type="RuleBase" id="RU000363"/>
    </source>
</evidence>
<accession>V4QUZ0</accession>
<dbReference type="SMART" id="SM00822">
    <property type="entry name" value="PKS_KR"/>
    <property type="match status" value="1"/>
</dbReference>
<dbReference type="NCBIfam" id="NF005495">
    <property type="entry name" value="PRK07109.1"/>
    <property type="match status" value="1"/>
</dbReference>
<reference evidence="7 8" key="1">
    <citation type="journal article" date="2014" name="Genome Announc.">
        <title>Draft Genome Sequence of Lutibaculum baratangense Strain AMV1T, Isolated from a Mud Volcano in Andamans, India.</title>
        <authorList>
            <person name="Singh A."/>
            <person name="Sreenivas A."/>
            <person name="Sathyanarayana Reddy G."/>
            <person name="Pinnaka A.K."/>
            <person name="Shivaji S."/>
        </authorList>
    </citation>
    <scope>NUCLEOTIDE SEQUENCE [LARGE SCALE GENOMIC DNA]</scope>
    <source>
        <strain evidence="7 8">AMV1</strain>
    </source>
</reference>
<dbReference type="GO" id="GO:0016491">
    <property type="term" value="F:oxidoreductase activity"/>
    <property type="evidence" value="ECO:0007669"/>
    <property type="project" value="UniProtKB-KW"/>
</dbReference>
<dbReference type="PRINTS" id="PR00080">
    <property type="entry name" value="SDRFAMILY"/>
</dbReference>
<evidence type="ECO:0000313" key="8">
    <source>
        <dbReference type="Proteomes" id="UP000017819"/>
    </source>
</evidence>
<keyword evidence="2" id="KW-0560">Oxidoreductase</keyword>
<dbReference type="Gene3D" id="3.40.50.720">
    <property type="entry name" value="NAD(P)-binding Rossmann-like Domain"/>
    <property type="match status" value="1"/>
</dbReference>
<dbReference type="eggNOG" id="COG4221">
    <property type="taxonomic scope" value="Bacteria"/>
</dbReference>
<dbReference type="GO" id="GO:0016020">
    <property type="term" value="C:membrane"/>
    <property type="evidence" value="ECO:0007669"/>
    <property type="project" value="TreeGrafter"/>
</dbReference>
<dbReference type="PROSITE" id="PS00061">
    <property type="entry name" value="ADH_SHORT"/>
    <property type="match status" value="1"/>
</dbReference>
<evidence type="ECO:0000259" key="6">
    <source>
        <dbReference type="SMART" id="SM00822"/>
    </source>
</evidence>
<dbReference type="Pfam" id="PF00106">
    <property type="entry name" value="adh_short"/>
    <property type="match status" value="1"/>
</dbReference>
<feature type="compositionally biased region" description="Basic and acidic residues" evidence="4">
    <location>
        <begin position="341"/>
        <end position="354"/>
    </location>
</feature>
<name>V4QUZ0_9HYPH</name>
<keyword evidence="5" id="KW-0472">Membrane</keyword>
<comment type="similarity">
    <text evidence="1 3">Belongs to the short-chain dehydrogenases/reductases (SDR) family.</text>
</comment>
<dbReference type="InterPro" id="IPR036291">
    <property type="entry name" value="NAD(P)-bd_dom_sf"/>
</dbReference>
<dbReference type="PATRIC" id="fig|631454.5.peg.3596"/>
<protein>
    <submittedName>
        <fullName evidence="7">Dehydrogenase</fullName>
    </submittedName>
</protein>
<evidence type="ECO:0000256" key="4">
    <source>
        <dbReference type="SAM" id="MobiDB-lite"/>
    </source>
</evidence>